<dbReference type="Gene3D" id="1.20.120.1750">
    <property type="match status" value="1"/>
</dbReference>
<keyword evidence="2" id="KW-0863">Zinc-finger</keyword>
<evidence type="ECO:0000313" key="6">
    <source>
        <dbReference type="EMBL" id="CAP80752.1"/>
    </source>
</evidence>
<dbReference type="GO" id="GO:0016567">
    <property type="term" value="P:protein ubiquitination"/>
    <property type="evidence" value="ECO:0007669"/>
    <property type="project" value="InterPro"/>
</dbReference>
<dbReference type="SUPFAM" id="SSF57850">
    <property type="entry name" value="RING/U-box"/>
    <property type="match status" value="1"/>
</dbReference>
<dbReference type="BioCyc" id="PCHR:PC12G11250-MONOMER"/>
<organism evidence="6 7">
    <name type="scientific">Penicillium rubens (strain ATCC 28089 / DSM 1075 / NRRL 1951 / Wisconsin 54-1255)</name>
    <name type="common">Penicillium chrysogenum</name>
    <dbReference type="NCBI Taxonomy" id="500485"/>
    <lineage>
        <taxon>Eukaryota</taxon>
        <taxon>Fungi</taxon>
        <taxon>Dikarya</taxon>
        <taxon>Ascomycota</taxon>
        <taxon>Pezizomycotina</taxon>
        <taxon>Eurotiomycetes</taxon>
        <taxon>Eurotiomycetidae</taxon>
        <taxon>Eurotiales</taxon>
        <taxon>Aspergillaceae</taxon>
        <taxon>Penicillium</taxon>
        <taxon>Penicillium chrysogenum species complex</taxon>
    </lineage>
</organism>
<dbReference type="HOGENOM" id="CLU_022048_4_0_1"/>
<keyword evidence="7" id="KW-1185">Reference proteome</keyword>
<dbReference type="EMBL" id="AM920427">
    <property type="protein sequence ID" value="CAP80752.1"/>
    <property type="molecule type" value="Genomic_DNA"/>
</dbReference>
<keyword evidence="4" id="KW-0862">Zinc</keyword>
<accession>B6GX46</accession>
<evidence type="ECO:0000256" key="4">
    <source>
        <dbReference type="ARBA" id="ARBA00022833"/>
    </source>
</evidence>
<feature type="domain" description="IBR" evidence="5">
    <location>
        <begin position="280"/>
        <end position="338"/>
    </location>
</feature>
<dbReference type="InterPro" id="IPR013083">
    <property type="entry name" value="Znf_RING/FYVE/PHD"/>
</dbReference>
<gene>
    <name evidence="6" type="ORF">Pc12g11250</name>
    <name evidence="6" type="ORF">PCH_Pc12g11250</name>
</gene>
<dbReference type="OrthoDB" id="9977870at2759"/>
<dbReference type="InterPro" id="IPR017907">
    <property type="entry name" value="Znf_RING_CS"/>
</dbReference>
<reference evidence="6 7" key="1">
    <citation type="journal article" date="2008" name="Nat. Biotechnol.">
        <title>Genome sequencing and analysis of the filamentous fungus Penicillium chrysogenum.</title>
        <authorList>
            <person name="van den Berg M.A."/>
            <person name="Albang R."/>
            <person name="Albermann K."/>
            <person name="Badger J.H."/>
            <person name="Daran J.-M."/>
            <person name="Driessen A.J.M."/>
            <person name="Garcia-Estrada C."/>
            <person name="Fedorova N.D."/>
            <person name="Harris D.M."/>
            <person name="Heijne W.H.M."/>
            <person name="Joardar V.S."/>
            <person name="Kiel J.A.K.W."/>
            <person name="Kovalchuk A."/>
            <person name="Martin J.F."/>
            <person name="Nierman W.C."/>
            <person name="Nijland J.G."/>
            <person name="Pronk J.T."/>
            <person name="Roubos J.A."/>
            <person name="van der Klei I.J."/>
            <person name="van Peij N.N.M.E."/>
            <person name="Veenhuis M."/>
            <person name="von Doehren H."/>
            <person name="Wagner C."/>
            <person name="Wortman J.R."/>
            <person name="Bovenberg R.A.L."/>
        </authorList>
    </citation>
    <scope>NUCLEOTIDE SEQUENCE [LARGE SCALE GENOMIC DNA]</scope>
    <source>
        <strain evidence="7">ATCC 28089 / DSM 1075 / NRRL 1951 / Wisconsin 54-1255</strain>
    </source>
</reference>
<name>B6GX46_PENRW</name>
<evidence type="ECO:0000313" key="7">
    <source>
        <dbReference type="Proteomes" id="UP000000724"/>
    </source>
</evidence>
<dbReference type="OMA" id="CCHKPIE"/>
<dbReference type="CDD" id="cd20335">
    <property type="entry name" value="BRcat_RBR"/>
    <property type="match status" value="1"/>
</dbReference>
<dbReference type="InterPro" id="IPR002867">
    <property type="entry name" value="IBR_dom"/>
</dbReference>
<evidence type="ECO:0000256" key="2">
    <source>
        <dbReference type="ARBA" id="ARBA00022771"/>
    </source>
</evidence>
<keyword evidence="1" id="KW-0479">Metal-binding</keyword>
<dbReference type="GO" id="GO:0008270">
    <property type="term" value="F:zinc ion binding"/>
    <property type="evidence" value="ECO:0007669"/>
    <property type="project" value="UniProtKB-KW"/>
</dbReference>
<dbReference type="Gene3D" id="3.30.40.10">
    <property type="entry name" value="Zinc/RING finger domain, C3HC4 (zinc finger)"/>
    <property type="match status" value="1"/>
</dbReference>
<dbReference type="eggNOG" id="KOG1812">
    <property type="taxonomic scope" value="Eukaryota"/>
</dbReference>
<evidence type="ECO:0000256" key="3">
    <source>
        <dbReference type="ARBA" id="ARBA00022786"/>
    </source>
</evidence>
<dbReference type="VEuPathDB" id="FungiDB:PCH_Pc12g11250"/>
<keyword evidence="3" id="KW-0833">Ubl conjugation pathway</keyword>
<sequence>MDQDTHQDTDSLALELLLEDVDTNIDWFETQQQLLKASNQPANRLEELEPDELVAFRLWKSEFERVRVLLSDMQLATALSLEVKRTFTKRISAAIEKLLLSYCAICLDLLLEDLNTKIDGLKTQLQLIKAADQSVNLLEELEPDRGVALRIWKSEIEKQRVISSDSQMVTASSPQKTKTFAKRISTAIQKLLLPLKNIMRSIKASVLTHSKPEACSSCTEVRSEVFKTQCSHIYCKNCLTYMVTKSLQGESSFPLQCCHKPIEGSSMKKMIGSALSQEQKKRQTEISDRDRTYCSDAKCSRYIPPVVKFWPNFTSQTVGTCKCGVRTCRKCKRNAHAGKCLYQLDQSLEKLMKKKKWQRCAKCGRVIELSQGCSHITIVIWHISEIARSLTYTIRAMRSTNLFET</sequence>
<proteinExistence type="predicted"/>
<evidence type="ECO:0000259" key="5">
    <source>
        <dbReference type="Pfam" id="PF01485"/>
    </source>
</evidence>
<dbReference type="Pfam" id="PF01485">
    <property type="entry name" value="IBR"/>
    <property type="match status" value="1"/>
</dbReference>
<evidence type="ECO:0000256" key="1">
    <source>
        <dbReference type="ARBA" id="ARBA00022723"/>
    </source>
</evidence>
<dbReference type="AlphaFoldDB" id="B6GX46"/>
<dbReference type="PANTHER" id="PTHR11685">
    <property type="entry name" value="RBR FAMILY RING FINGER AND IBR DOMAIN-CONTAINING"/>
    <property type="match status" value="1"/>
</dbReference>
<dbReference type="Proteomes" id="UP000000724">
    <property type="component" value="Contig Pc00c12"/>
</dbReference>
<dbReference type="GO" id="GO:0004842">
    <property type="term" value="F:ubiquitin-protein transferase activity"/>
    <property type="evidence" value="ECO:0007669"/>
    <property type="project" value="InterPro"/>
</dbReference>
<dbReference type="InterPro" id="IPR031127">
    <property type="entry name" value="E3_UB_ligase_RBR"/>
</dbReference>
<protein>
    <submittedName>
        <fullName evidence="6">Pc12g11250 protein</fullName>
    </submittedName>
</protein>
<dbReference type="PROSITE" id="PS00518">
    <property type="entry name" value="ZF_RING_1"/>
    <property type="match status" value="1"/>
</dbReference>